<dbReference type="AlphaFoldDB" id="A0AAV2CVC8"/>
<evidence type="ECO:0000313" key="2">
    <source>
        <dbReference type="Proteomes" id="UP001497516"/>
    </source>
</evidence>
<organism evidence="1 2">
    <name type="scientific">Linum trigynum</name>
    <dbReference type="NCBI Taxonomy" id="586398"/>
    <lineage>
        <taxon>Eukaryota</taxon>
        <taxon>Viridiplantae</taxon>
        <taxon>Streptophyta</taxon>
        <taxon>Embryophyta</taxon>
        <taxon>Tracheophyta</taxon>
        <taxon>Spermatophyta</taxon>
        <taxon>Magnoliopsida</taxon>
        <taxon>eudicotyledons</taxon>
        <taxon>Gunneridae</taxon>
        <taxon>Pentapetalae</taxon>
        <taxon>rosids</taxon>
        <taxon>fabids</taxon>
        <taxon>Malpighiales</taxon>
        <taxon>Linaceae</taxon>
        <taxon>Linum</taxon>
    </lineage>
</organism>
<dbReference type="SUPFAM" id="SSF50630">
    <property type="entry name" value="Acid proteases"/>
    <property type="match status" value="1"/>
</dbReference>
<accession>A0AAV2CVC8</accession>
<dbReference type="Pfam" id="PF13975">
    <property type="entry name" value="gag-asp_proteas"/>
    <property type="match status" value="1"/>
</dbReference>
<dbReference type="CDD" id="cd00303">
    <property type="entry name" value="retropepsin_like"/>
    <property type="match status" value="1"/>
</dbReference>
<proteinExistence type="predicted"/>
<keyword evidence="2" id="KW-1185">Reference proteome</keyword>
<dbReference type="EMBL" id="OZ034814">
    <property type="protein sequence ID" value="CAL1360460.1"/>
    <property type="molecule type" value="Genomic_DNA"/>
</dbReference>
<evidence type="ECO:0000313" key="1">
    <source>
        <dbReference type="EMBL" id="CAL1360460.1"/>
    </source>
</evidence>
<name>A0AAV2CVC8_9ROSI</name>
<reference evidence="1 2" key="1">
    <citation type="submission" date="2024-04" db="EMBL/GenBank/DDBJ databases">
        <authorList>
            <person name="Fracassetti M."/>
        </authorList>
    </citation>
    <scope>NUCLEOTIDE SEQUENCE [LARGE SCALE GENOMIC DNA]</scope>
</reference>
<gene>
    <name evidence="1" type="ORF">LTRI10_LOCUS7897</name>
</gene>
<protein>
    <submittedName>
        <fullName evidence="1">Uncharacterized protein</fullName>
    </submittedName>
</protein>
<dbReference type="InterPro" id="IPR021109">
    <property type="entry name" value="Peptidase_aspartic_dom_sf"/>
</dbReference>
<sequence>MEAQDEDPKAMEAKIGSICKLGGVKTDIKESKCGRCYVVAQFIQGESKSLVDTGATNNFLRIEEGNRLGIAYKKGQVWLKTINSESILIHGVAHNVPVKLGEWEGIINFSVVTMGDDRVILGINFLDKEGVLFKPNSNTMCLEKEGEFHAVNLLREDGPHSSLSAMHVMKGFKKKEPTFLVSLKMEEEGGSMVITTPIIEGVLEEFDDVMSSKLPPIREVDHKIKLGPGAKPPL</sequence>
<dbReference type="Proteomes" id="UP001497516">
    <property type="component" value="Chromosome 10"/>
</dbReference>
<dbReference type="Gene3D" id="2.40.70.10">
    <property type="entry name" value="Acid Proteases"/>
    <property type="match status" value="1"/>
</dbReference>